<comment type="caution">
    <text evidence="3">The sequence shown here is derived from an EMBL/GenBank/DDBJ whole genome shotgun (WGS) entry which is preliminary data.</text>
</comment>
<sequence length="91" mass="10544">MAHIAWRQKARQDVRNIIDYISDRNPAAALRHADLFAHVAERLADHPHMHRAGRVPDTREAIVTPNYVLVYRIGPDAIEMLTVKHTRQQYP</sequence>
<dbReference type="PANTHER" id="PTHR33755">
    <property type="entry name" value="TOXIN PARE1-RELATED"/>
    <property type="match status" value="1"/>
</dbReference>
<dbReference type="RefSeq" id="WP_380798107.1">
    <property type="nucleotide sequence ID" value="NZ_JBHRVU010000005.1"/>
</dbReference>
<keyword evidence="2" id="KW-1277">Toxin-antitoxin system</keyword>
<dbReference type="Pfam" id="PF05016">
    <property type="entry name" value="ParE_toxin"/>
    <property type="match status" value="1"/>
</dbReference>
<dbReference type="InterPro" id="IPR051803">
    <property type="entry name" value="TA_system_RelE-like_toxin"/>
</dbReference>
<dbReference type="InterPro" id="IPR007712">
    <property type="entry name" value="RelE/ParE_toxin"/>
</dbReference>
<dbReference type="EMBL" id="JBHRVU010000005">
    <property type="protein sequence ID" value="MFC3443384.1"/>
    <property type="molecule type" value="Genomic_DNA"/>
</dbReference>
<evidence type="ECO:0000256" key="2">
    <source>
        <dbReference type="ARBA" id="ARBA00022649"/>
    </source>
</evidence>
<dbReference type="InterPro" id="IPR035093">
    <property type="entry name" value="RelE/ParE_toxin_dom_sf"/>
</dbReference>
<keyword evidence="4" id="KW-1185">Reference proteome</keyword>
<name>A0ABV7NIP4_9SPHN</name>
<dbReference type="NCBIfam" id="TIGR02385">
    <property type="entry name" value="RelE_StbE"/>
    <property type="match status" value="1"/>
</dbReference>
<dbReference type="Proteomes" id="UP001595681">
    <property type="component" value="Unassembled WGS sequence"/>
</dbReference>
<evidence type="ECO:0000256" key="1">
    <source>
        <dbReference type="ARBA" id="ARBA00006226"/>
    </source>
</evidence>
<evidence type="ECO:0000313" key="3">
    <source>
        <dbReference type="EMBL" id="MFC3443384.1"/>
    </source>
</evidence>
<evidence type="ECO:0000313" key="4">
    <source>
        <dbReference type="Proteomes" id="UP001595681"/>
    </source>
</evidence>
<organism evidence="3 4">
    <name type="scientific">Sphingobium rhizovicinum</name>
    <dbReference type="NCBI Taxonomy" id="432308"/>
    <lineage>
        <taxon>Bacteria</taxon>
        <taxon>Pseudomonadati</taxon>
        <taxon>Pseudomonadota</taxon>
        <taxon>Alphaproteobacteria</taxon>
        <taxon>Sphingomonadales</taxon>
        <taxon>Sphingomonadaceae</taxon>
        <taxon>Sphingobium</taxon>
    </lineage>
</organism>
<dbReference type="Gene3D" id="3.30.2310.20">
    <property type="entry name" value="RelE-like"/>
    <property type="match status" value="1"/>
</dbReference>
<protein>
    <submittedName>
        <fullName evidence="3">Type II toxin-antitoxin system RelE/ParE family toxin</fullName>
    </submittedName>
</protein>
<comment type="similarity">
    <text evidence="1">Belongs to the RelE toxin family.</text>
</comment>
<gene>
    <name evidence="3" type="ORF">ACFOKF_19710</name>
</gene>
<accession>A0ABV7NIP4</accession>
<proteinExistence type="inferred from homology"/>
<reference evidence="4" key="1">
    <citation type="journal article" date="2019" name="Int. J. Syst. Evol. Microbiol.">
        <title>The Global Catalogue of Microorganisms (GCM) 10K type strain sequencing project: providing services to taxonomists for standard genome sequencing and annotation.</title>
        <authorList>
            <consortium name="The Broad Institute Genomics Platform"/>
            <consortium name="The Broad Institute Genome Sequencing Center for Infectious Disease"/>
            <person name="Wu L."/>
            <person name="Ma J."/>
        </authorList>
    </citation>
    <scope>NUCLEOTIDE SEQUENCE [LARGE SCALE GENOMIC DNA]</scope>
    <source>
        <strain evidence="4">CCM 7491</strain>
    </source>
</reference>